<dbReference type="GO" id="GO:0003735">
    <property type="term" value="F:structural constituent of ribosome"/>
    <property type="evidence" value="ECO:0007669"/>
    <property type="project" value="InterPro"/>
</dbReference>
<dbReference type="InterPro" id="IPR029004">
    <property type="entry name" value="Ribosomal_eL28/Mak16"/>
</dbReference>
<dbReference type="Pfam" id="PF01778">
    <property type="entry name" value="Ribosomal_L28e"/>
    <property type="match status" value="1"/>
</dbReference>
<dbReference type="Gene3D" id="3.30.390.110">
    <property type="match status" value="1"/>
</dbReference>
<dbReference type="EMBL" id="LAQI01000099">
    <property type="protein sequence ID" value="KKY20547.1"/>
    <property type="molecule type" value="Genomic_DNA"/>
</dbReference>
<keyword evidence="2 6" id="KW-0689">Ribosomal protein</keyword>
<dbReference type="InterPro" id="IPR002672">
    <property type="entry name" value="Ribosomal_eL28"/>
</dbReference>
<feature type="domain" description="Ribosomal eL28/Mak16" evidence="5">
    <location>
        <begin position="9"/>
        <end position="130"/>
    </location>
</feature>
<name>A0A0G2EC79_9PEZI</name>
<proteinExistence type="inferred from homology"/>
<organism evidence="6 7">
    <name type="scientific">Diplodia seriata</name>
    <dbReference type="NCBI Taxonomy" id="420778"/>
    <lineage>
        <taxon>Eukaryota</taxon>
        <taxon>Fungi</taxon>
        <taxon>Dikarya</taxon>
        <taxon>Ascomycota</taxon>
        <taxon>Pezizomycotina</taxon>
        <taxon>Dothideomycetes</taxon>
        <taxon>Dothideomycetes incertae sedis</taxon>
        <taxon>Botryosphaeriales</taxon>
        <taxon>Botryosphaeriaceae</taxon>
        <taxon>Diplodia</taxon>
    </lineage>
</organism>
<evidence type="ECO:0000256" key="3">
    <source>
        <dbReference type="ARBA" id="ARBA00023274"/>
    </source>
</evidence>
<comment type="caution">
    <text evidence="6">The sequence shown here is derived from an EMBL/GenBank/DDBJ whole genome shotgun (WGS) entry which is preliminary data.</text>
</comment>
<dbReference type="AlphaFoldDB" id="A0A0G2EC79"/>
<dbReference type="GO" id="GO:1990904">
    <property type="term" value="C:ribonucleoprotein complex"/>
    <property type="evidence" value="ECO:0007669"/>
    <property type="project" value="UniProtKB-KW"/>
</dbReference>
<evidence type="ECO:0000259" key="5">
    <source>
        <dbReference type="Pfam" id="PF01778"/>
    </source>
</evidence>
<evidence type="ECO:0000256" key="1">
    <source>
        <dbReference type="ARBA" id="ARBA00007926"/>
    </source>
</evidence>
<keyword evidence="3" id="KW-0687">Ribonucleoprotein</keyword>
<sequence>MVQNVSADLVWEVTRNTSAFLLKRKQAGGVQFSRDPLNLTNKHARKVRIALTANHLLAYGIQPSKNGGVEFTIKKANKANKPASAIQTTTFGPSTSSRKVYKNIINSTVKRHYRADLQKEAVARASAIKHAQKPVKTEKPAKLRGKKALQQATKSE</sequence>
<comment type="similarity">
    <text evidence="1">Belongs to the eukaryotic ribosomal protein eL28 family.</text>
</comment>
<reference evidence="6 7" key="2">
    <citation type="submission" date="2015-05" db="EMBL/GenBank/DDBJ databases">
        <title>Distinctive expansion of gene families associated with plant cell wall degradation and secondary metabolism in the genomes of grapevine trunk pathogens.</title>
        <authorList>
            <person name="Lawrence D.P."/>
            <person name="Travadon R."/>
            <person name="Rolshausen P.E."/>
            <person name="Baumgartner K."/>
        </authorList>
    </citation>
    <scope>NUCLEOTIDE SEQUENCE [LARGE SCALE GENOMIC DNA]</scope>
    <source>
        <strain evidence="6">DS831</strain>
    </source>
</reference>
<dbReference type="PANTHER" id="PTHR10544">
    <property type="entry name" value="60S RIBOSOMAL PROTEIN L28"/>
    <property type="match status" value="1"/>
</dbReference>
<dbReference type="Proteomes" id="UP000034182">
    <property type="component" value="Unassembled WGS sequence"/>
</dbReference>
<evidence type="ECO:0000313" key="7">
    <source>
        <dbReference type="Proteomes" id="UP000034182"/>
    </source>
</evidence>
<evidence type="ECO:0000256" key="2">
    <source>
        <dbReference type="ARBA" id="ARBA00022980"/>
    </source>
</evidence>
<dbReference type="GO" id="GO:0006412">
    <property type="term" value="P:translation"/>
    <property type="evidence" value="ECO:0007669"/>
    <property type="project" value="InterPro"/>
</dbReference>
<protein>
    <submittedName>
        <fullName evidence="6">Putative 60s ribosomal protein l28</fullName>
    </submittedName>
</protein>
<evidence type="ECO:0000256" key="4">
    <source>
        <dbReference type="SAM" id="MobiDB-lite"/>
    </source>
</evidence>
<dbReference type="GO" id="GO:0005840">
    <property type="term" value="C:ribosome"/>
    <property type="evidence" value="ECO:0007669"/>
    <property type="project" value="UniProtKB-KW"/>
</dbReference>
<evidence type="ECO:0000313" key="6">
    <source>
        <dbReference type="EMBL" id="KKY20547.1"/>
    </source>
</evidence>
<feature type="region of interest" description="Disordered" evidence="4">
    <location>
        <begin position="125"/>
        <end position="156"/>
    </location>
</feature>
<accession>A0A0G2EC79</accession>
<reference evidence="6 7" key="1">
    <citation type="submission" date="2015-03" db="EMBL/GenBank/DDBJ databases">
        <authorList>
            <person name="Morales-Cruz A."/>
            <person name="Amrine K.C."/>
            <person name="Cantu D."/>
        </authorList>
    </citation>
    <scope>NUCLEOTIDE SEQUENCE [LARGE SCALE GENOMIC DNA]</scope>
    <source>
        <strain evidence="6">DS831</strain>
    </source>
</reference>
<gene>
    <name evidence="6" type="ORF">UCDDS831_g04594</name>
</gene>